<keyword evidence="5 8" id="KW-0812">Transmembrane</keyword>
<comment type="similarity">
    <text evidence="2">Belongs to the AzlC family.</text>
</comment>
<evidence type="ECO:0000256" key="4">
    <source>
        <dbReference type="ARBA" id="ARBA00022475"/>
    </source>
</evidence>
<dbReference type="KEGG" id="ptp:RCA23_c05740"/>
<dbReference type="AlphaFoldDB" id="A0AAN0RH75"/>
<feature type="transmembrane region" description="Helical" evidence="8">
    <location>
        <begin position="69"/>
        <end position="88"/>
    </location>
</feature>
<keyword evidence="7 8" id="KW-0472">Membrane</keyword>
<evidence type="ECO:0000256" key="6">
    <source>
        <dbReference type="ARBA" id="ARBA00022989"/>
    </source>
</evidence>
<name>A0AAN0RH75_9RHOB</name>
<dbReference type="Pfam" id="PF03591">
    <property type="entry name" value="AzlC"/>
    <property type="match status" value="1"/>
</dbReference>
<comment type="subcellular location">
    <subcellularLocation>
        <location evidence="1">Cell membrane</location>
        <topology evidence="1">Multi-pass membrane protein</topology>
    </subcellularLocation>
</comment>
<protein>
    <submittedName>
        <fullName evidence="9">Protein AzlC</fullName>
    </submittedName>
</protein>
<evidence type="ECO:0000313" key="9">
    <source>
        <dbReference type="EMBL" id="AII86133.1"/>
    </source>
</evidence>
<dbReference type="GO" id="GO:0005886">
    <property type="term" value="C:plasma membrane"/>
    <property type="evidence" value="ECO:0007669"/>
    <property type="project" value="UniProtKB-SubCell"/>
</dbReference>
<evidence type="ECO:0000256" key="5">
    <source>
        <dbReference type="ARBA" id="ARBA00022692"/>
    </source>
</evidence>
<evidence type="ECO:0000256" key="1">
    <source>
        <dbReference type="ARBA" id="ARBA00004651"/>
    </source>
</evidence>
<accession>A0AAN0RH75</accession>
<dbReference type="PANTHER" id="PTHR34979">
    <property type="entry name" value="INNER MEMBRANE PROTEIN YGAZ"/>
    <property type="match status" value="1"/>
</dbReference>
<evidence type="ECO:0000256" key="3">
    <source>
        <dbReference type="ARBA" id="ARBA00022448"/>
    </source>
</evidence>
<keyword evidence="10" id="KW-1185">Reference proteome</keyword>
<dbReference type="RefSeq" id="WP_044049004.1">
    <property type="nucleotide sequence ID" value="NZ_CP003984.1"/>
</dbReference>
<evidence type="ECO:0000256" key="7">
    <source>
        <dbReference type="ARBA" id="ARBA00023136"/>
    </source>
</evidence>
<gene>
    <name evidence="9" type="primary">azlC</name>
    <name evidence="9" type="ORF">RCA23_c05740</name>
</gene>
<dbReference type="InterPro" id="IPR011606">
    <property type="entry name" value="Brnchd-chn_aa_trnsp_permease"/>
</dbReference>
<dbReference type="PANTHER" id="PTHR34979:SF1">
    <property type="entry name" value="INNER MEMBRANE PROTEIN YGAZ"/>
    <property type="match status" value="1"/>
</dbReference>
<keyword evidence="6 8" id="KW-1133">Transmembrane helix</keyword>
<proteinExistence type="inferred from homology"/>
<dbReference type="EMBL" id="CP003984">
    <property type="protein sequence ID" value="AII86133.1"/>
    <property type="molecule type" value="Genomic_DNA"/>
</dbReference>
<feature type="transmembrane region" description="Helical" evidence="8">
    <location>
        <begin position="133"/>
        <end position="157"/>
    </location>
</feature>
<reference evidence="9 10" key="1">
    <citation type="journal article" date="2014" name="ISME J.">
        <title>Adaptation of an abundant Roseobacter RCA organism to pelagic systems revealed by genomic and transcriptomic analyses.</title>
        <authorList>
            <person name="Voget S."/>
            <person name="Wemheuer B."/>
            <person name="Brinkhoff T."/>
            <person name="Vollmers J."/>
            <person name="Dietrich S."/>
            <person name="Giebel H.A."/>
            <person name="Beardsley C."/>
            <person name="Sardemann C."/>
            <person name="Bakenhus I."/>
            <person name="Billerbeck S."/>
            <person name="Daniel R."/>
            <person name="Simon M."/>
        </authorList>
    </citation>
    <scope>NUCLEOTIDE SEQUENCE [LARGE SCALE GENOMIC DNA]</scope>
    <source>
        <strain evidence="9 10">RCA23</strain>
    </source>
</reference>
<feature type="transmembrane region" description="Helical" evidence="8">
    <location>
        <begin position="12"/>
        <end position="34"/>
    </location>
</feature>
<keyword evidence="3" id="KW-0813">Transport</keyword>
<organism evidence="9 10">
    <name type="scientific">Planktomarina temperata RCA23</name>
    <dbReference type="NCBI Taxonomy" id="666509"/>
    <lineage>
        <taxon>Bacteria</taxon>
        <taxon>Pseudomonadati</taxon>
        <taxon>Pseudomonadota</taxon>
        <taxon>Alphaproteobacteria</taxon>
        <taxon>Rhodobacterales</taxon>
        <taxon>Paracoccaceae</taxon>
        <taxon>Planktomarina</taxon>
    </lineage>
</organism>
<feature type="transmembrane region" description="Helical" evidence="8">
    <location>
        <begin position="189"/>
        <end position="222"/>
    </location>
</feature>
<evidence type="ECO:0000313" key="10">
    <source>
        <dbReference type="Proteomes" id="UP000028680"/>
    </source>
</evidence>
<dbReference type="Proteomes" id="UP000028680">
    <property type="component" value="Chromosome"/>
</dbReference>
<feature type="transmembrane region" description="Helical" evidence="8">
    <location>
        <begin position="40"/>
        <end position="62"/>
    </location>
</feature>
<keyword evidence="4" id="KW-1003">Cell membrane</keyword>
<evidence type="ECO:0000256" key="2">
    <source>
        <dbReference type="ARBA" id="ARBA00010735"/>
    </source>
</evidence>
<evidence type="ECO:0000256" key="8">
    <source>
        <dbReference type="SAM" id="Phobius"/>
    </source>
</evidence>
<feature type="transmembrane region" description="Helical" evidence="8">
    <location>
        <begin position="164"/>
        <end position="183"/>
    </location>
</feature>
<sequence>MQSSRHDFWAGLWGALPFCIVVAPYGMVFGVLAAESGLDIFTAVAFSMAVIAGAAQFTALSLMQDQAPVFIVIIVGLAVNLRMALYSATLATHLGATPFWTRAFVAYAILDHSFALADQKYQNEPDMSLPRKLAFYFGATSLVAVIWVVGTGFGAWLGTRIPDWLALDFAMPIAFIALVAPALRSLPHVVAAFTAATLSLLFAPAPYGLGLIIAALIALALGAEVERRMGARS</sequence>
<dbReference type="GO" id="GO:1903785">
    <property type="term" value="P:L-valine transmembrane transport"/>
    <property type="evidence" value="ECO:0007669"/>
    <property type="project" value="TreeGrafter"/>
</dbReference>